<reference evidence="1" key="1">
    <citation type="journal article" date="2021" name="PeerJ">
        <title>Extensive microbial diversity within the chicken gut microbiome revealed by metagenomics and culture.</title>
        <authorList>
            <person name="Gilroy R."/>
            <person name="Ravi A."/>
            <person name="Getino M."/>
            <person name="Pursley I."/>
            <person name="Horton D.L."/>
            <person name="Alikhan N.F."/>
            <person name="Baker D."/>
            <person name="Gharbi K."/>
            <person name="Hall N."/>
            <person name="Watson M."/>
            <person name="Adriaenssens E.M."/>
            <person name="Foster-Nyarko E."/>
            <person name="Jarju S."/>
            <person name="Secka A."/>
            <person name="Antonio M."/>
            <person name="Oren A."/>
            <person name="Chaudhuri R.R."/>
            <person name="La Ragione R."/>
            <person name="Hildebrand F."/>
            <person name="Pallen M.J."/>
        </authorList>
    </citation>
    <scope>NUCLEOTIDE SEQUENCE</scope>
    <source>
        <strain evidence="1">CHK171-7178</strain>
    </source>
</reference>
<dbReference type="AlphaFoldDB" id="A0A921FZ82"/>
<name>A0A921FZ82_SPOPS</name>
<reference evidence="1" key="2">
    <citation type="submission" date="2021-09" db="EMBL/GenBank/DDBJ databases">
        <authorList>
            <person name="Gilroy R."/>
        </authorList>
    </citation>
    <scope>NUCLEOTIDE SEQUENCE</scope>
    <source>
        <strain evidence="1">CHK171-7178</strain>
    </source>
</reference>
<dbReference type="EMBL" id="DYWT01000187">
    <property type="protein sequence ID" value="HJF32345.1"/>
    <property type="molecule type" value="Genomic_DNA"/>
</dbReference>
<sequence length="260" mass="30770">MHPQQIHGYLLQFFKENECQILNDHDHYINVQLTIEMDKKIMNRPFYWKYLESTDGVPCPAQLTFITDKNKLVEDIKGEVVHIGSPRLSQLFQVTKELGSFVQMYERVVNKHESQTILTPWLGVNYKVSYYSDQTKEILYSLGINLMTGEQLNGFQESLSEVDLDRTMPENTFNLPYIIKPIRALERLDAVIENNIQQDDHTWAEEAKMRWEKDKEVLEHFYEGVENKPECYEMEKQAMEEQYETRIKIEIVNGGLFYLK</sequence>
<accession>A0A921FZ82</accession>
<gene>
    <name evidence="1" type="ORF">K8V56_11310</name>
</gene>
<dbReference type="Proteomes" id="UP000698173">
    <property type="component" value="Unassembled WGS sequence"/>
</dbReference>
<organism evidence="1 2">
    <name type="scientific">Sporosarcina psychrophila</name>
    <name type="common">Bacillus psychrophilus</name>
    <dbReference type="NCBI Taxonomy" id="1476"/>
    <lineage>
        <taxon>Bacteria</taxon>
        <taxon>Bacillati</taxon>
        <taxon>Bacillota</taxon>
        <taxon>Bacilli</taxon>
        <taxon>Bacillales</taxon>
        <taxon>Caryophanaceae</taxon>
        <taxon>Sporosarcina</taxon>
    </lineage>
</organism>
<comment type="caution">
    <text evidence="1">The sequence shown here is derived from an EMBL/GenBank/DDBJ whole genome shotgun (WGS) entry which is preliminary data.</text>
</comment>
<dbReference type="Pfam" id="PF11079">
    <property type="entry name" value="YqhG"/>
    <property type="match status" value="1"/>
</dbReference>
<evidence type="ECO:0000313" key="1">
    <source>
        <dbReference type="EMBL" id="HJF32345.1"/>
    </source>
</evidence>
<proteinExistence type="predicted"/>
<protein>
    <submittedName>
        <fullName evidence="1">YqhG family protein</fullName>
    </submittedName>
</protein>
<dbReference type="InterPro" id="IPR024562">
    <property type="entry name" value="YqhG"/>
</dbReference>
<evidence type="ECO:0000313" key="2">
    <source>
        <dbReference type="Proteomes" id="UP000698173"/>
    </source>
</evidence>